<evidence type="ECO:0000313" key="3">
    <source>
        <dbReference type="Proteomes" id="UP001176940"/>
    </source>
</evidence>
<reference evidence="2" key="1">
    <citation type="submission" date="2023-07" db="EMBL/GenBank/DDBJ databases">
        <authorList>
            <person name="Stuckert A."/>
        </authorList>
    </citation>
    <scope>NUCLEOTIDE SEQUENCE</scope>
</reference>
<dbReference type="PANTHER" id="PTHR21301">
    <property type="entry name" value="REVERSE TRANSCRIPTASE"/>
    <property type="match status" value="1"/>
</dbReference>
<proteinExistence type="predicted"/>
<protein>
    <submittedName>
        <fullName evidence="2">Uncharacterized protein</fullName>
    </submittedName>
</protein>
<feature type="compositionally biased region" description="Polar residues" evidence="1">
    <location>
        <begin position="210"/>
        <end position="224"/>
    </location>
</feature>
<accession>A0ABN9KVM4</accession>
<dbReference type="EMBL" id="CAUEEQ010003703">
    <property type="protein sequence ID" value="CAJ0925857.1"/>
    <property type="molecule type" value="Genomic_DNA"/>
</dbReference>
<feature type="region of interest" description="Disordered" evidence="1">
    <location>
        <begin position="205"/>
        <end position="228"/>
    </location>
</feature>
<name>A0ABN9KVM4_9NEOB</name>
<gene>
    <name evidence="2" type="ORF">RIMI_LOCUS2618027</name>
</gene>
<comment type="caution">
    <text evidence="2">The sequence shown here is derived from an EMBL/GenBank/DDBJ whole genome shotgun (WGS) entry which is preliminary data.</text>
</comment>
<dbReference type="PANTHER" id="PTHR21301:SF13">
    <property type="match status" value="1"/>
</dbReference>
<evidence type="ECO:0000256" key="1">
    <source>
        <dbReference type="SAM" id="MobiDB-lite"/>
    </source>
</evidence>
<organism evidence="2 3">
    <name type="scientific">Ranitomeya imitator</name>
    <name type="common">mimic poison frog</name>
    <dbReference type="NCBI Taxonomy" id="111125"/>
    <lineage>
        <taxon>Eukaryota</taxon>
        <taxon>Metazoa</taxon>
        <taxon>Chordata</taxon>
        <taxon>Craniata</taxon>
        <taxon>Vertebrata</taxon>
        <taxon>Euteleostomi</taxon>
        <taxon>Amphibia</taxon>
        <taxon>Batrachia</taxon>
        <taxon>Anura</taxon>
        <taxon>Neobatrachia</taxon>
        <taxon>Hyloidea</taxon>
        <taxon>Dendrobatidae</taxon>
        <taxon>Dendrobatinae</taxon>
        <taxon>Ranitomeya</taxon>
    </lineage>
</organism>
<sequence>MALEDLRQNTDIVIRQADKGGGVVVQNRSDYIEEALNILSDMRYYKILKEDPTQSFVRDYHHMIKEAYERNILNKTEKRFLSNPAPTMALFYHLPKVHKNCEKPPGRPIISGIGSLTCHLSHYIDLFLQDLVKSLPSYLRDSTQLIEELRDIEWEDNYSFISLDVNSLYSNIDHEMGVGRVYPQAVYFPIRTLYLTLKIEQRERYKSDSGQHQPSSVGTQSHSASDPGPIRATAPMWRCSRIMHMQRELHPTLLSSLEGIVDQMVWFRENWHEEVLRQLQQGLAKCYSVAFEKSGAVSDAKITPHTLNFVKKLVSTFGVGLENVSNVSTMFSSAASESLARRAQATAQDPVFQKLKKPVYDRQSGGMLISPAL</sequence>
<dbReference type="Proteomes" id="UP001176940">
    <property type="component" value="Unassembled WGS sequence"/>
</dbReference>
<keyword evidence="3" id="KW-1185">Reference proteome</keyword>
<evidence type="ECO:0000313" key="2">
    <source>
        <dbReference type="EMBL" id="CAJ0925857.1"/>
    </source>
</evidence>